<dbReference type="InterPro" id="IPR032710">
    <property type="entry name" value="NTF2-like_dom_sf"/>
</dbReference>
<dbReference type="FunFam" id="3.10.450.240:FF:000003">
    <property type="entry name" value="39S ribosomal protein L45, mitochondrial"/>
    <property type="match status" value="1"/>
</dbReference>
<feature type="compositionally biased region" description="Basic and acidic residues" evidence="9">
    <location>
        <begin position="327"/>
        <end position="338"/>
    </location>
</feature>
<dbReference type="InParanoid" id="A0A7M7RH11"/>
<keyword evidence="2" id="KW-0809">Transit peptide</keyword>
<evidence type="ECO:0000256" key="2">
    <source>
        <dbReference type="ARBA" id="ARBA00022946"/>
    </source>
</evidence>
<dbReference type="GeneID" id="588618"/>
<dbReference type="OrthoDB" id="19619at2759"/>
<dbReference type="FunCoup" id="A0A7M7RH11">
    <property type="interactions" value="1029"/>
</dbReference>
<dbReference type="OMA" id="DWAPPKD"/>
<comment type="subcellular location">
    <subcellularLocation>
        <location evidence="1">Mitochondrion</location>
    </subcellularLocation>
</comment>
<keyword evidence="4" id="KW-0496">Mitochondrion</keyword>
<dbReference type="Gene3D" id="3.10.450.240">
    <property type="match status" value="1"/>
</dbReference>
<accession>A0A7M7RH11</accession>
<feature type="region of interest" description="Disordered" evidence="9">
    <location>
        <begin position="308"/>
        <end position="338"/>
    </location>
</feature>
<dbReference type="RefSeq" id="XP_793386.3">
    <property type="nucleotide sequence ID" value="XM_788293.5"/>
</dbReference>
<keyword evidence="3" id="KW-0689">Ribosomal protein</keyword>
<evidence type="ECO:0000256" key="5">
    <source>
        <dbReference type="ARBA" id="ARBA00023274"/>
    </source>
</evidence>
<dbReference type="AlphaFoldDB" id="A0A7M7RH11"/>
<dbReference type="KEGG" id="spu:588618"/>
<reference evidence="12" key="1">
    <citation type="submission" date="2015-02" db="EMBL/GenBank/DDBJ databases">
        <title>Genome sequencing for Strongylocentrotus purpuratus.</title>
        <authorList>
            <person name="Murali S."/>
            <person name="Liu Y."/>
            <person name="Vee V."/>
            <person name="English A."/>
            <person name="Wang M."/>
            <person name="Skinner E."/>
            <person name="Han Y."/>
            <person name="Muzny D.M."/>
            <person name="Worley K.C."/>
            <person name="Gibbs R.A."/>
        </authorList>
    </citation>
    <scope>NUCLEOTIDE SEQUENCE</scope>
</reference>
<dbReference type="Pfam" id="PF04280">
    <property type="entry name" value="Tim44"/>
    <property type="match status" value="1"/>
</dbReference>
<evidence type="ECO:0000313" key="11">
    <source>
        <dbReference type="EnsemblMetazoa" id="XP_793386"/>
    </source>
</evidence>
<evidence type="ECO:0000256" key="7">
    <source>
        <dbReference type="ARBA" id="ARBA00039448"/>
    </source>
</evidence>
<dbReference type="InterPro" id="IPR051975">
    <property type="entry name" value="mtLSU_mL45"/>
</dbReference>
<comment type="similarity">
    <text evidence="6">Belongs to the mitochondrion-specific ribosomal protein mL45 family.</text>
</comment>
<keyword evidence="12" id="KW-1185">Reference proteome</keyword>
<keyword evidence="5" id="KW-0687">Ribonucleoprotein</keyword>
<dbReference type="GO" id="GO:0005840">
    <property type="term" value="C:ribosome"/>
    <property type="evidence" value="ECO:0007669"/>
    <property type="project" value="UniProtKB-KW"/>
</dbReference>
<evidence type="ECO:0000256" key="3">
    <source>
        <dbReference type="ARBA" id="ARBA00022980"/>
    </source>
</evidence>
<name>A0A7M7RH11_STRPU</name>
<reference evidence="11" key="2">
    <citation type="submission" date="2021-01" db="UniProtKB">
        <authorList>
            <consortium name="EnsemblMetazoa"/>
        </authorList>
    </citation>
    <scope>IDENTIFICATION</scope>
</reference>
<dbReference type="GO" id="GO:1990904">
    <property type="term" value="C:ribonucleoprotein complex"/>
    <property type="evidence" value="ECO:0007669"/>
    <property type="project" value="UniProtKB-KW"/>
</dbReference>
<evidence type="ECO:0000256" key="6">
    <source>
        <dbReference type="ARBA" id="ARBA00038073"/>
    </source>
</evidence>
<dbReference type="SUPFAM" id="SSF54427">
    <property type="entry name" value="NTF2-like"/>
    <property type="match status" value="1"/>
</dbReference>
<evidence type="ECO:0000256" key="8">
    <source>
        <dbReference type="ARBA" id="ARBA00043031"/>
    </source>
</evidence>
<protein>
    <recommendedName>
        <fullName evidence="7">Large ribosomal subunit protein mL45</fullName>
    </recommendedName>
    <alternativeName>
        <fullName evidence="8">39S ribosomal protein L45, mitochondrial</fullName>
    </alternativeName>
</protein>
<evidence type="ECO:0000256" key="1">
    <source>
        <dbReference type="ARBA" id="ARBA00004173"/>
    </source>
</evidence>
<dbReference type="PANTHER" id="PTHR28554">
    <property type="entry name" value="39S RIBOSOMAL PROTEIN L45, MITOCHONDRIAL"/>
    <property type="match status" value="1"/>
</dbReference>
<dbReference type="GO" id="GO:0005739">
    <property type="term" value="C:mitochondrion"/>
    <property type="evidence" value="ECO:0000318"/>
    <property type="project" value="GO_Central"/>
</dbReference>
<dbReference type="EnsemblMetazoa" id="XM_788293">
    <property type="protein sequence ID" value="XP_793386"/>
    <property type="gene ID" value="LOC588618"/>
</dbReference>
<dbReference type="PANTHER" id="PTHR28554:SF1">
    <property type="entry name" value="LARGE RIBOSOMAL SUBUNIT PROTEIN ML45"/>
    <property type="match status" value="1"/>
</dbReference>
<dbReference type="InterPro" id="IPR007379">
    <property type="entry name" value="Tim44-like_dom"/>
</dbReference>
<dbReference type="Proteomes" id="UP000007110">
    <property type="component" value="Unassembled WGS sequence"/>
</dbReference>
<feature type="domain" description="Tim44-like" evidence="10">
    <location>
        <begin position="141"/>
        <end position="289"/>
    </location>
</feature>
<organism evidence="11 12">
    <name type="scientific">Strongylocentrotus purpuratus</name>
    <name type="common">Purple sea urchin</name>
    <dbReference type="NCBI Taxonomy" id="7668"/>
    <lineage>
        <taxon>Eukaryota</taxon>
        <taxon>Metazoa</taxon>
        <taxon>Echinodermata</taxon>
        <taxon>Eleutherozoa</taxon>
        <taxon>Echinozoa</taxon>
        <taxon>Echinoidea</taxon>
        <taxon>Euechinoidea</taxon>
        <taxon>Echinacea</taxon>
        <taxon>Camarodonta</taxon>
        <taxon>Echinidea</taxon>
        <taxon>Strongylocentrotidae</taxon>
        <taxon>Strongylocentrotus</taxon>
    </lineage>
</organism>
<feature type="compositionally biased region" description="Acidic residues" evidence="9">
    <location>
        <begin position="308"/>
        <end position="322"/>
    </location>
</feature>
<sequence length="338" mass="39583">MANILHRSFVCCNSLVGQLRSQITHQTLLSTSIVATNQPCRNKTTQTIHKARKKARLTLKDQERMRKSEEYKNDRRKYILDTLRNAGIRPGQQYQERAITITCTGDFFEPYIPPEGDGKASSLTTEGAKQRLERVKNVGVTQMAQRKIRQFEPEFTTTDFAWKAQQIYVDAHNALQDFDRHLLHSLVTEKCYPEMIAGFRYKTIRWKMLESIEKPRIVHMRCTDMINKGNIYGQVTVRFHTRQTLAIYDRFGRIMVGSEDVLKDVLEYVVFEKHLPHRYGTWRMHGKIVPEWADHREPVVRTMVLPEEMEEEEEIEEEEGEVMEQGSSEKGHVEHQTN</sequence>
<evidence type="ECO:0000256" key="4">
    <source>
        <dbReference type="ARBA" id="ARBA00023128"/>
    </source>
</evidence>
<evidence type="ECO:0000259" key="10">
    <source>
        <dbReference type="SMART" id="SM00978"/>
    </source>
</evidence>
<evidence type="ECO:0000313" key="12">
    <source>
        <dbReference type="Proteomes" id="UP000007110"/>
    </source>
</evidence>
<dbReference type="SMART" id="SM00978">
    <property type="entry name" value="Tim44"/>
    <property type="match status" value="1"/>
</dbReference>
<dbReference type="CTD" id="84311"/>
<proteinExistence type="inferred from homology"/>
<evidence type="ECO:0000256" key="9">
    <source>
        <dbReference type="SAM" id="MobiDB-lite"/>
    </source>
</evidence>